<dbReference type="SMART" id="SM00873">
    <property type="entry name" value="B3_4"/>
    <property type="match status" value="1"/>
</dbReference>
<dbReference type="PANTHER" id="PTHR39209:SF2">
    <property type="entry name" value="CYTOPLASMIC PROTEIN"/>
    <property type="match status" value="1"/>
</dbReference>
<accession>A0A1G2KN68</accession>
<dbReference type="Pfam" id="PF03483">
    <property type="entry name" value="B3_4"/>
    <property type="match status" value="1"/>
</dbReference>
<dbReference type="SUPFAM" id="SSF56037">
    <property type="entry name" value="PheT/TilS domain"/>
    <property type="match status" value="1"/>
</dbReference>
<dbReference type="GO" id="GO:0004826">
    <property type="term" value="F:phenylalanine-tRNA ligase activity"/>
    <property type="evidence" value="ECO:0007669"/>
    <property type="project" value="InterPro"/>
</dbReference>
<dbReference type="STRING" id="1802270.A3C07_02250"/>
<gene>
    <name evidence="2" type="ORF">A3C07_02250</name>
</gene>
<dbReference type="PANTHER" id="PTHR39209">
    <property type="match status" value="1"/>
</dbReference>
<dbReference type="AlphaFoldDB" id="A0A1G2KN68"/>
<dbReference type="Gene3D" id="3.50.40.10">
    <property type="entry name" value="Phenylalanyl-trna Synthetase, Chain B, domain 3"/>
    <property type="match status" value="1"/>
</dbReference>
<name>A0A1G2KN68_9BACT</name>
<reference evidence="2 3" key="1">
    <citation type="journal article" date="2016" name="Nat. Commun.">
        <title>Thousands of microbial genomes shed light on interconnected biogeochemical processes in an aquifer system.</title>
        <authorList>
            <person name="Anantharaman K."/>
            <person name="Brown C.T."/>
            <person name="Hug L.A."/>
            <person name="Sharon I."/>
            <person name="Castelle C.J."/>
            <person name="Probst A.J."/>
            <person name="Thomas B.C."/>
            <person name="Singh A."/>
            <person name="Wilkins M.J."/>
            <person name="Karaoz U."/>
            <person name="Brodie E.L."/>
            <person name="Williams K.H."/>
            <person name="Hubbard S.S."/>
            <person name="Banfield J.F."/>
        </authorList>
    </citation>
    <scope>NUCLEOTIDE SEQUENCE [LARGE SCALE GENOMIC DNA]</scope>
</reference>
<sequence length="231" mass="25951">MTNTQQFNCSITPEVLALGLTGSFLTISALQNKEYDKEFDAYRLEVLKNLKEKYSEHFIQTDPILEGFRQLHTKAGRSNRKYISSPENLIGMLLRTGTIPTINLVVDIYNLVSLETRLALGAHDISKISGNVTLRITNGTEKFLPLGKNGCEVVGSGEYGYVDDSNEIICRLEYRQVEKTKVGLDIKDCFYIIQGNAAISSDYVHSATQRLVGLTKQYCGGKELMLWEPKR</sequence>
<protein>
    <recommendedName>
        <fullName evidence="1">B3/B4 tRNA-binding domain-containing protein</fullName>
    </recommendedName>
</protein>
<feature type="domain" description="B3/B4 tRNA-binding" evidence="1">
    <location>
        <begin position="65"/>
        <end position="220"/>
    </location>
</feature>
<comment type="caution">
    <text evidence="2">The sequence shown here is derived from an EMBL/GenBank/DDBJ whole genome shotgun (WGS) entry which is preliminary data.</text>
</comment>
<evidence type="ECO:0000313" key="2">
    <source>
        <dbReference type="EMBL" id="OHA00868.1"/>
    </source>
</evidence>
<dbReference type="EMBL" id="MHQI01000004">
    <property type="protein sequence ID" value="OHA00868.1"/>
    <property type="molecule type" value="Genomic_DNA"/>
</dbReference>
<dbReference type="InterPro" id="IPR020825">
    <property type="entry name" value="Phe-tRNA_synthase-like_B3/B4"/>
</dbReference>
<dbReference type="Proteomes" id="UP000179023">
    <property type="component" value="Unassembled WGS sequence"/>
</dbReference>
<dbReference type="GO" id="GO:0003723">
    <property type="term" value="F:RNA binding"/>
    <property type="evidence" value="ECO:0007669"/>
    <property type="project" value="InterPro"/>
</dbReference>
<evidence type="ECO:0000259" key="1">
    <source>
        <dbReference type="SMART" id="SM00873"/>
    </source>
</evidence>
<organism evidence="2 3">
    <name type="scientific">Candidatus Sungbacteria bacterium RIFCSPHIGHO2_02_FULL_47_11</name>
    <dbReference type="NCBI Taxonomy" id="1802270"/>
    <lineage>
        <taxon>Bacteria</taxon>
        <taxon>Candidatus Sungiibacteriota</taxon>
    </lineage>
</organism>
<proteinExistence type="predicted"/>
<evidence type="ECO:0000313" key="3">
    <source>
        <dbReference type="Proteomes" id="UP000179023"/>
    </source>
</evidence>
<dbReference type="InterPro" id="IPR005146">
    <property type="entry name" value="B3/B4_tRNA-bd"/>
</dbReference>